<evidence type="ECO:0000256" key="3">
    <source>
        <dbReference type="ARBA" id="ARBA00012239"/>
    </source>
</evidence>
<dbReference type="GO" id="GO:0046872">
    <property type="term" value="F:metal ion binding"/>
    <property type="evidence" value="ECO:0007669"/>
    <property type="project" value="UniProtKB-KW"/>
</dbReference>
<evidence type="ECO:0000313" key="13">
    <source>
        <dbReference type="Proteomes" id="UP000028525"/>
    </source>
</evidence>
<gene>
    <name evidence="12" type="ORF">IO98_23000</name>
</gene>
<evidence type="ECO:0000256" key="4">
    <source>
        <dbReference type="ARBA" id="ARBA00022679"/>
    </source>
</evidence>
<reference evidence="12 13" key="1">
    <citation type="submission" date="2014-07" db="EMBL/GenBank/DDBJ databases">
        <title>Draft genome of Clostridium celerecrescens 152B isolated from sediments associated with methane hydrate from Krishna Godavari basin.</title>
        <authorList>
            <person name="Honkalas V.S."/>
            <person name="Dabir A.P."/>
            <person name="Arora P."/>
            <person name="Dhakephalkar P.K."/>
        </authorList>
    </citation>
    <scope>NUCLEOTIDE SEQUENCE [LARGE SCALE GENOMIC DNA]</scope>
    <source>
        <strain evidence="12 13">152B</strain>
    </source>
</reference>
<dbReference type="InterPro" id="IPR020578">
    <property type="entry name" value="Aminotrans_V_PyrdxlP_BS"/>
</dbReference>
<dbReference type="PANTHER" id="PTHR11601:SF34">
    <property type="entry name" value="CYSTEINE DESULFURASE"/>
    <property type="match status" value="1"/>
</dbReference>
<dbReference type="STRING" id="29354.IO98_23000"/>
<evidence type="ECO:0000259" key="11">
    <source>
        <dbReference type="Pfam" id="PF00266"/>
    </source>
</evidence>
<evidence type="ECO:0000313" key="12">
    <source>
        <dbReference type="EMBL" id="KEZ86422.1"/>
    </source>
</evidence>
<keyword evidence="8" id="KW-0411">Iron-sulfur</keyword>
<organism evidence="12 13">
    <name type="scientific">Lacrimispora celerecrescens</name>
    <dbReference type="NCBI Taxonomy" id="29354"/>
    <lineage>
        <taxon>Bacteria</taxon>
        <taxon>Bacillati</taxon>
        <taxon>Bacillota</taxon>
        <taxon>Clostridia</taxon>
        <taxon>Lachnospirales</taxon>
        <taxon>Lachnospiraceae</taxon>
        <taxon>Lacrimispora</taxon>
    </lineage>
</organism>
<evidence type="ECO:0000256" key="2">
    <source>
        <dbReference type="ARBA" id="ARBA00006490"/>
    </source>
</evidence>
<keyword evidence="13" id="KW-1185">Reference proteome</keyword>
<accession>A0A084JBT8</accession>
<dbReference type="Gene3D" id="1.10.260.50">
    <property type="match status" value="1"/>
</dbReference>
<protein>
    <recommendedName>
        <fullName evidence="3">cysteine desulfurase</fullName>
        <ecNumber evidence="3">2.8.1.7</ecNumber>
    </recommendedName>
</protein>
<dbReference type="Gene3D" id="3.40.640.10">
    <property type="entry name" value="Type I PLP-dependent aspartate aminotransferase-like (Major domain)"/>
    <property type="match status" value="1"/>
</dbReference>
<dbReference type="PIRSF" id="PIRSF005572">
    <property type="entry name" value="NifS"/>
    <property type="match status" value="1"/>
</dbReference>
<dbReference type="EMBL" id="JPME01000045">
    <property type="protein sequence ID" value="KEZ86422.1"/>
    <property type="molecule type" value="Genomic_DNA"/>
</dbReference>
<keyword evidence="4" id="KW-0808">Transferase</keyword>
<dbReference type="GO" id="GO:0031071">
    <property type="term" value="F:cysteine desulfurase activity"/>
    <property type="evidence" value="ECO:0007669"/>
    <property type="project" value="UniProtKB-EC"/>
</dbReference>
<evidence type="ECO:0000256" key="7">
    <source>
        <dbReference type="ARBA" id="ARBA00023004"/>
    </source>
</evidence>
<evidence type="ECO:0000256" key="5">
    <source>
        <dbReference type="ARBA" id="ARBA00022723"/>
    </source>
</evidence>
<dbReference type="EC" id="2.8.1.7" evidence="3"/>
<dbReference type="RefSeq" id="WP_038284926.1">
    <property type="nucleotide sequence ID" value="NZ_JPME01000045.1"/>
</dbReference>
<dbReference type="PANTHER" id="PTHR11601">
    <property type="entry name" value="CYSTEINE DESULFURYLASE FAMILY MEMBER"/>
    <property type="match status" value="1"/>
</dbReference>
<keyword evidence="7" id="KW-0408">Iron</keyword>
<sequence>MIYADNAATTKLDREAFEVMQLYLMEEYGNPSQPYSFSRTSKRALKDSRKTIAECIGALPEEIYFTSGGTESDNWAIKGFFESERRMIITTSIEHHAILNACSTIGKMGMKVKYLPVDSKGTVEIQTLSEAITDDTALVSIMLANNEIGTIEPIAELSEIVHSKGAFFHTDAVQAVGHIPVDVKVLGVDMLSASGHKFNGPRGVGFLYIKKGTPIAALIDGGVQENMLRAGTENVASIVAMAFALHKNCLRMNEIENKLLNLEGLFLEVLNSNAIEYIRNGAEKRIPGNINISIKDASGEMLLHRLDLKGICVSTGSACDSVNTQVSHVINAIEVPADYANGTIRISFGKYNTDEEAVAVAQAIVNILQK</sequence>
<keyword evidence="5" id="KW-0479">Metal-binding</keyword>
<dbReference type="OrthoDB" id="9808002at2"/>
<evidence type="ECO:0000256" key="6">
    <source>
        <dbReference type="ARBA" id="ARBA00022898"/>
    </source>
</evidence>
<dbReference type="FunFam" id="3.40.640.10:FF:000084">
    <property type="entry name" value="IscS-like cysteine desulfurase"/>
    <property type="match status" value="1"/>
</dbReference>
<feature type="domain" description="Aminotransferase class V" evidence="11">
    <location>
        <begin position="2"/>
        <end position="357"/>
    </location>
</feature>
<keyword evidence="6" id="KW-0663">Pyridoxal phosphate</keyword>
<evidence type="ECO:0000256" key="9">
    <source>
        <dbReference type="ARBA" id="ARBA00050776"/>
    </source>
</evidence>
<evidence type="ECO:0000256" key="1">
    <source>
        <dbReference type="ARBA" id="ARBA00001933"/>
    </source>
</evidence>
<comment type="cofactor">
    <cofactor evidence="1 10">
        <name>pyridoxal 5'-phosphate</name>
        <dbReference type="ChEBI" id="CHEBI:597326"/>
    </cofactor>
</comment>
<proteinExistence type="inferred from homology"/>
<dbReference type="SUPFAM" id="SSF53383">
    <property type="entry name" value="PLP-dependent transferases"/>
    <property type="match status" value="1"/>
</dbReference>
<dbReference type="AlphaFoldDB" id="A0A084JBT8"/>
<comment type="catalytic activity">
    <reaction evidence="9">
        <text>(sulfur carrier)-H + L-cysteine = (sulfur carrier)-SH + L-alanine</text>
        <dbReference type="Rhea" id="RHEA:43892"/>
        <dbReference type="Rhea" id="RHEA-COMP:14737"/>
        <dbReference type="Rhea" id="RHEA-COMP:14739"/>
        <dbReference type="ChEBI" id="CHEBI:29917"/>
        <dbReference type="ChEBI" id="CHEBI:35235"/>
        <dbReference type="ChEBI" id="CHEBI:57972"/>
        <dbReference type="ChEBI" id="CHEBI:64428"/>
        <dbReference type="EC" id="2.8.1.7"/>
    </reaction>
</comment>
<comment type="caution">
    <text evidence="12">The sequence shown here is derived from an EMBL/GenBank/DDBJ whole genome shotgun (WGS) entry which is preliminary data.</text>
</comment>
<dbReference type="PROSITE" id="PS00595">
    <property type="entry name" value="AA_TRANSFER_CLASS_5"/>
    <property type="match status" value="1"/>
</dbReference>
<dbReference type="InterPro" id="IPR015424">
    <property type="entry name" value="PyrdxlP-dep_Trfase"/>
</dbReference>
<dbReference type="InterPro" id="IPR015421">
    <property type="entry name" value="PyrdxlP-dep_Trfase_major"/>
</dbReference>
<comment type="similarity">
    <text evidence="2">Belongs to the class-V pyridoxal-phosphate-dependent aminotransferase family. NifS/IscS subfamily.</text>
</comment>
<dbReference type="InterPro" id="IPR016454">
    <property type="entry name" value="Cysteine_dSase"/>
</dbReference>
<dbReference type="Pfam" id="PF00266">
    <property type="entry name" value="Aminotran_5"/>
    <property type="match status" value="1"/>
</dbReference>
<evidence type="ECO:0000256" key="8">
    <source>
        <dbReference type="ARBA" id="ARBA00023014"/>
    </source>
</evidence>
<dbReference type="Gene3D" id="3.90.1150.10">
    <property type="entry name" value="Aspartate Aminotransferase, domain 1"/>
    <property type="match status" value="1"/>
</dbReference>
<dbReference type="InterPro" id="IPR000192">
    <property type="entry name" value="Aminotrans_V_dom"/>
</dbReference>
<dbReference type="GO" id="GO:0051536">
    <property type="term" value="F:iron-sulfur cluster binding"/>
    <property type="evidence" value="ECO:0007669"/>
    <property type="project" value="UniProtKB-KW"/>
</dbReference>
<name>A0A084JBT8_9FIRM</name>
<evidence type="ECO:0000256" key="10">
    <source>
        <dbReference type="RuleBase" id="RU004504"/>
    </source>
</evidence>
<dbReference type="InterPro" id="IPR015422">
    <property type="entry name" value="PyrdxlP-dep_Trfase_small"/>
</dbReference>
<dbReference type="Proteomes" id="UP000028525">
    <property type="component" value="Unassembled WGS sequence"/>
</dbReference>